<evidence type="ECO:0000313" key="3">
    <source>
        <dbReference type="EMBL" id="KAA8823256.1"/>
    </source>
</evidence>
<dbReference type="Proteomes" id="UP000374630">
    <property type="component" value="Unassembled WGS sequence"/>
</dbReference>
<evidence type="ECO:0000313" key="5">
    <source>
        <dbReference type="Proteomes" id="UP000374630"/>
    </source>
</evidence>
<evidence type="ECO:0000313" key="4">
    <source>
        <dbReference type="Proteomes" id="UP000345527"/>
    </source>
</evidence>
<proteinExistence type="predicted"/>
<name>A0A5J5DYP2_9BIFI</name>
<dbReference type="RefSeq" id="WP_150354044.1">
    <property type="nucleotide sequence ID" value="NZ_RZNZ01000002.1"/>
</dbReference>
<dbReference type="AlphaFoldDB" id="A0A5J5DYP2"/>
<evidence type="ECO:0000256" key="1">
    <source>
        <dbReference type="SAM" id="MobiDB-lite"/>
    </source>
</evidence>
<dbReference type="EMBL" id="RZOA01000010">
    <property type="protein sequence ID" value="KAA8823256.1"/>
    <property type="molecule type" value="Genomic_DNA"/>
</dbReference>
<dbReference type="OrthoDB" id="3230671at2"/>
<protein>
    <submittedName>
        <fullName evidence="3">Uncharacterized protein</fullName>
    </submittedName>
</protein>
<gene>
    <name evidence="3" type="ORF">EM848_06075</name>
    <name evidence="2" type="ORF">EMO90_01715</name>
</gene>
<dbReference type="EMBL" id="RZNZ01000002">
    <property type="protein sequence ID" value="KAA8821953.1"/>
    <property type="molecule type" value="Genomic_DNA"/>
</dbReference>
<keyword evidence="5" id="KW-1185">Reference proteome</keyword>
<reference evidence="4 5" key="1">
    <citation type="journal article" date="2019" name="Syst. Appl. Microbiol.">
        <title>Characterization of Bifidobacterium species in feaces of the Egyptian fruit bat: Description of B. vespertilionis sp. nov. and B. rousetti sp. nov.</title>
        <authorList>
            <person name="Modesto M."/>
            <person name="Satti M."/>
            <person name="Watanabe K."/>
            <person name="Puglisi E."/>
            <person name="Morelli L."/>
            <person name="Huang C.-H."/>
            <person name="Liou J.-S."/>
            <person name="Miyashita M."/>
            <person name="Tamura T."/>
            <person name="Saito S."/>
            <person name="Mori K."/>
            <person name="Huang L."/>
            <person name="Sciavilla P."/>
            <person name="Sandri C."/>
            <person name="Spiezio C."/>
            <person name="Vitali F."/>
            <person name="Cavalieri D."/>
            <person name="Perpetuini G."/>
            <person name="Tofalo R."/>
            <person name="Bonetti A."/>
            <person name="Arita M."/>
            <person name="Mattarelli P."/>
        </authorList>
    </citation>
    <scope>NUCLEOTIDE SEQUENCE [LARGE SCALE GENOMIC DNA]</scope>
    <source>
        <strain evidence="2 5">RST16</strain>
        <strain evidence="3 4">RST8</strain>
    </source>
</reference>
<organism evidence="3 4">
    <name type="scientific">Bifidobacterium vespertilionis</name>
    <dbReference type="NCBI Taxonomy" id="2562524"/>
    <lineage>
        <taxon>Bacteria</taxon>
        <taxon>Bacillati</taxon>
        <taxon>Actinomycetota</taxon>
        <taxon>Actinomycetes</taxon>
        <taxon>Bifidobacteriales</taxon>
        <taxon>Bifidobacteriaceae</taxon>
        <taxon>Bifidobacterium</taxon>
    </lineage>
</organism>
<feature type="region of interest" description="Disordered" evidence="1">
    <location>
        <begin position="34"/>
        <end position="57"/>
    </location>
</feature>
<accession>A0A5J5DYP2</accession>
<dbReference type="Proteomes" id="UP000345527">
    <property type="component" value="Unassembled WGS sequence"/>
</dbReference>
<sequence length="241" mass="26701">MNGHVEVRSVVATLMIVVMLGLAGCAANGSSQAGQSAPSVQASSDCGGGSSNSSAQGQRLASSLDDYICQASTWKDISEKQRKILQEARANHGVTTAQYERAWSDFRTCLINRGYKSFDLIKFPNGVYKMPLITSAPTEAQQNKYYSDYTDCLQEEVMGIDAVFNKQVGNPSLYREPEDGVADCLRRENLVPKDYTADTLRKEHSARKYEHFNIRDMRVRGCFAANNWNVNFADEGAADIW</sequence>
<comment type="caution">
    <text evidence="3">The sequence shown here is derived from an EMBL/GenBank/DDBJ whole genome shotgun (WGS) entry which is preliminary data.</text>
</comment>
<evidence type="ECO:0000313" key="2">
    <source>
        <dbReference type="EMBL" id="KAA8821953.1"/>
    </source>
</evidence>